<evidence type="ECO:0000313" key="2">
    <source>
        <dbReference type="Proteomes" id="UP001054945"/>
    </source>
</evidence>
<name>A0AAV4V8M9_CAEEX</name>
<sequence>MLSKKRGEPVLQGQAAAYNWQALRKSMLECVRAHKHSTHGFAVQVGDVKAPFGPSPSREREGNGGSLVGNRPIYSKSEVLSLYEHVTCLWRNVIKLDEIR</sequence>
<gene>
    <name evidence="1" type="ORF">CEXT_148421</name>
</gene>
<dbReference type="Proteomes" id="UP001054945">
    <property type="component" value="Unassembled WGS sequence"/>
</dbReference>
<comment type="caution">
    <text evidence="1">The sequence shown here is derived from an EMBL/GenBank/DDBJ whole genome shotgun (WGS) entry which is preliminary data.</text>
</comment>
<keyword evidence="2" id="KW-1185">Reference proteome</keyword>
<evidence type="ECO:0000313" key="1">
    <source>
        <dbReference type="EMBL" id="GIY66461.1"/>
    </source>
</evidence>
<organism evidence="1 2">
    <name type="scientific">Caerostris extrusa</name>
    <name type="common">Bark spider</name>
    <name type="synonym">Caerostris bankana</name>
    <dbReference type="NCBI Taxonomy" id="172846"/>
    <lineage>
        <taxon>Eukaryota</taxon>
        <taxon>Metazoa</taxon>
        <taxon>Ecdysozoa</taxon>
        <taxon>Arthropoda</taxon>
        <taxon>Chelicerata</taxon>
        <taxon>Arachnida</taxon>
        <taxon>Araneae</taxon>
        <taxon>Araneomorphae</taxon>
        <taxon>Entelegynae</taxon>
        <taxon>Araneoidea</taxon>
        <taxon>Araneidae</taxon>
        <taxon>Caerostris</taxon>
    </lineage>
</organism>
<protein>
    <submittedName>
        <fullName evidence="1">Uncharacterized protein</fullName>
    </submittedName>
</protein>
<proteinExistence type="predicted"/>
<reference evidence="1 2" key="1">
    <citation type="submission" date="2021-06" db="EMBL/GenBank/DDBJ databases">
        <title>Caerostris extrusa draft genome.</title>
        <authorList>
            <person name="Kono N."/>
            <person name="Arakawa K."/>
        </authorList>
    </citation>
    <scope>NUCLEOTIDE SEQUENCE [LARGE SCALE GENOMIC DNA]</scope>
</reference>
<dbReference type="EMBL" id="BPLR01014118">
    <property type="protein sequence ID" value="GIY66461.1"/>
    <property type="molecule type" value="Genomic_DNA"/>
</dbReference>
<accession>A0AAV4V8M9</accession>
<dbReference type="AlphaFoldDB" id="A0AAV4V8M9"/>